<evidence type="ECO:0000256" key="5">
    <source>
        <dbReference type="ARBA" id="ARBA00023049"/>
    </source>
</evidence>
<comment type="cofactor">
    <cofactor evidence="6">
        <name>Zn(2+)</name>
        <dbReference type="ChEBI" id="CHEBI:29105"/>
    </cofactor>
    <text evidence="6">Binds 1 zinc ion per subunit.</text>
</comment>
<comment type="similarity">
    <text evidence="6">Belongs to the peptidase M48 family.</text>
</comment>
<feature type="region of interest" description="Disordered" evidence="7">
    <location>
        <begin position="237"/>
        <end position="264"/>
    </location>
</feature>
<evidence type="ECO:0000313" key="11">
    <source>
        <dbReference type="Proteomes" id="UP000284379"/>
    </source>
</evidence>
<dbReference type="Proteomes" id="UP000284379">
    <property type="component" value="Unassembled WGS sequence"/>
</dbReference>
<gene>
    <name evidence="10" type="ORF">DW888_19645</name>
</gene>
<feature type="compositionally biased region" description="Basic and acidic residues" evidence="7">
    <location>
        <begin position="245"/>
        <end position="264"/>
    </location>
</feature>
<keyword evidence="3 6" id="KW-0378">Hydrolase</keyword>
<feature type="chain" id="PRO_5019225146" evidence="8">
    <location>
        <begin position="22"/>
        <end position="264"/>
    </location>
</feature>
<evidence type="ECO:0000256" key="3">
    <source>
        <dbReference type="ARBA" id="ARBA00022801"/>
    </source>
</evidence>
<evidence type="ECO:0000313" key="10">
    <source>
        <dbReference type="EMBL" id="RHB29672.1"/>
    </source>
</evidence>
<evidence type="ECO:0000256" key="4">
    <source>
        <dbReference type="ARBA" id="ARBA00022833"/>
    </source>
</evidence>
<reference evidence="10 11" key="1">
    <citation type="submission" date="2018-08" db="EMBL/GenBank/DDBJ databases">
        <title>A genome reference for cultivated species of the human gut microbiota.</title>
        <authorList>
            <person name="Zou Y."/>
            <person name="Xue W."/>
            <person name="Luo G."/>
        </authorList>
    </citation>
    <scope>NUCLEOTIDE SEQUENCE [LARGE SCALE GENOMIC DNA]</scope>
    <source>
        <strain evidence="10 11">AM40-30BH</strain>
    </source>
</reference>
<dbReference type="CDD" id="cd07334">
    <property type="entry name" value="M48C_loiP_like"/>
    <property type="match status" value="1"/>
</dbReference>
<dbReference type="InterPro" id="IPR051156">
    <property type="entry name" value="Mito/Outer_Membr_Metalloprot"/>
</dbReference>
<comment type="caution">
    <text evidence="10">The sequence shown here is derived from an EMBL/GenBank/DDBJ whole genome shotgun (WGS) entry which is preliminary data.</text>
</comment>
<name>A0A413V7U5_9BACE</name>
<organism evidence="10 11">
    <name type="scientific">Bacteroides nordii</name>
    <dbReference type="NCBI Taxonomy" id="291645"/>
    <lineage>
        <taxon>Bacteria</taxon>
        <taxon>Pseudomonadati</taxon>
        <taxon>Bacteroidota</taxon>
        <taxon>Bacteroidia</taxon>
        <taxon>Bacteroidales</taxon>
        <taxon>Bacteroidaceae</taxon>
        <taxon>Bacteroides</taxon>
    </lineage>
</organism>
<feature type="signal peptide" evidence="8">
    <location>
        <begin position="1"/>
        <end position="21"/>
    </location>
</feature>
<sequence length="264" mass="28690">MKKRFVLMAVLICGVSFSASAQFKIGGKKINVGKVVQAGTDAVKAITLSDADVAAMSKEYMQWMDTHNPLTAPDSEYGKRLEKLVGNIKEVDGLKVNFGVYEVIDVNAFACGDGSVRICAGLMDLMTDDEVMSVIGHEIGHVIHTDSKDAMKNAYLRSAAKNAAGAASETVAKMTDSDLGALAESLAGAQFSQKQENEADDYGFEFCIKNNIDPYAMHNALSKLLKLSEDAPKSSKFRQLFSSHPETEKRVARMKAKADEYTKK</sequence>
<accession>A0A413V7U5</accession>
<dbReference type="GO" id="GO:0016020">
    <property type="term" value="C:membrane"/>
    <property type="evidence" value="ECO:0007669"/>
    <property type="project" value="TreeGrafter"/>
</dbReference>
<dbReference type="RefSeq" id="WP_122202293.1">
    <property type="nucleotide sequence ID" value="NZ_CABJFV010000031.1"/>
</dbReference>
<evidence type="ECO:0000256" key="7">
    <source>
        <dbReference type="SAM" id="MobiDB-lite"/>
    </source>
</evidence>
<protein>
    <submittedName>
        <fullName evidence="10">Peptidase M48</fullName>
    </submittedName>
</protein>
<evidence type="ECO:0000259" key="9">
    <source>
        <dbReference type="Pfam" id="PF01435"/>
    </source>
</evidence>
<keyword evidence="5 6" id="KW-0482">Metalloprotease</keyword>
<dbReference type="GO" id="GO:0046872">
    <property type="term" value="F:metal ion binding"/>
    <property type="evidence" value="ECO:0007669"/>
    <property type="project" value="UniProtKB-KW"/>
</dbReference>
<evidence type="ECO:0000256" key="1">
    <source>
        <dbReference type="ARBA" id="ARBA00022670"/>
    </source>
</evidence>
<proteinExistence type="inferred from homology"/>
<evidence type="ECO:0000256" key="6">
    <source>
        <dbReference type="RuleBase" id="RU003983"/>
    </source>
</evidence>
<evidence type="ECO:0000256" key="2">
    <source>
        <dbReference type="ARBA" id="ARBA00022723"/>
    </source>
</evidence>
<keyword evidence="2" id="KW-0479">Metal-binding</keyword>
<dbReference type="EMBL" id="QSGO01000031">
    <property type="protein sequence ID" value="RHB29672.1"/>
    <property type="molecule type" value="Genomic_DNA"/>
</dbReference>
<dbReference type="GO" id="GO:0004222">
    <property type="term" value="F:metalloendopeptidase activity"/>
    <property type="evidence" value="ECO:0007669"/>
    <property type="project" value="InterPro"/>
</dbReference>
<dbReference type="Gene3D" id="3.30.2010.10">
    <property type="entry name" value="Metalloproteases ('zincins'), catalytic domain"/>
    <property type="match status" value="1"/>
</dbReference>
<dbReference type="InterPro" id="IPR001915">
    <property type="entry name" value="Peptidase_M48"/>
</dbReference>
<keyword evidence="1 6" id="KW-0645">Protease</keyword>
<feature type="domain" description="Peptidase M48" evidence="9">
    <location>
        <begin position="100"/>
        <end position="256"/>
    </location>
</feature>
<evidence type="ECO:0000256" key="8">
    <source>
        <dbReference type="SAM" id="SignalP"/>
    </source>
</evidence>
<dbReference type="Pfam" id="PF01435">
    <property type="entry name" value="Peptidase_M48"/>
    <property type="match status" value="1"/>
</dbReference>
<keyword evidence="4 6" id="KW-0862">Zinc</keyword>
<keyword evidence="8" id="KW-0732">Signal</keyword>
<dbReference type="PANTHER" id="PTHR22726">
    <property type="entry name" value="METALLOENDOPEPTIDASE OMA1"/>
    <property type="match status" value="1"/>
</dbReference>
<dbReference type="AlphaFoldDB" id="A0A413V7U5"/>
<dbReference type="GO" id="GO:0051603">
    <property type="term" value="P:proteolysis involved in protein catabolic process"/>
    <property type="evidence" value="ECO:0007669"/>
    <property type="project" value="TreeGrafter"/>
</dbReference>
<dbReference type="PANTHER" id="PTHR22726:SF8">
    <property type="entry name" value="METALLOPROTEASE YCAL"/>
    <property type="match status" value="1"/>
</dbReference>